<comment type="caution">
    <text evidence="1">The sequence shown here is derived from an EMBL/GenBank/DDBJ whole genome shotgun (WGS) entry which is preliminary data.</text>
</comment>
<evidence type="ECO:0000313" key="2">
    <source>
        <dbReference type="Proteomes" id="UP000012112"/>
    </source>
</evidence>
<protein>
    <submittedName>
        <fullName evidence="1">Uncharacterized protein</fullName>
    </submittedName>
</protein>
<dbReference type="AlphaFoldDB" id="M6VH75"/>
<name>M6VH75_9LEPT</name>
<reference evidence="1 2" key="1">
    <citation type="submission" date="2013-01" db="EMBL/GenBank/DDBJ databases">
        <authorList>
            <person name="Harkins D.M."/>
            <person name="Durkin A.S."/>
            <person name="Brinkac L.M."/>
            <person name="Haft D.H."/>
            <person name="Selengut J.D."/>
            <person name="Sanka R."/>
            <person name="DePew J."/>
            <person name="Purushe J."/>
            <person name="Matthias M.A."/>
            <person name="Vinetz J.M."/>
            <person name="Sutton G.G."/>
            <person name="Nierman W.C."/>
            <person name="Fouts D.E."/>
        </authorList>
    </citation>
    <scope>NUCLEOTIDE SEQUENCE [LARGE SCALE GENOMIC DNA]</scope>
    <source>
        <strain evidence="1 2">HAI1536</strain>
    </source>
</reference>
<proteinExistence type="predicted"/>
<dbReference type="Proteomes" id="UP000012112">
    <property type="component" value="Unassembled WGS sequence"/>
</dbReference>
<evidence type="ECO:0000313" key="1">
    <source>
        <dbReference type="EMBL" id="EMO54401.1"/>
    </source>
</evidence>
<accession>M6VH75</accession>
<dbReference type="EMBL" id="AKWD02000027">
    <property type="protein sequence ID" value="EMO54401.1"/>
    <property type="molecule type" value="Genomic_DNA"/>
</dbReference>
<gene>
    <name evidence="1" type="ORF">LEP1GSC172_0937</name>
</gene>
<organism evidence="1 2">
    <name type="scientific">Leptospira noguchii</name>
    <dbReference type="NCBI Taxonomy" id="28182"/>
    <lineage>
        <taxon>Bacteria</taxon>
        <taxon>Pseudomonadati</taxon>
        <taxon>Spirochaetota</taxon>
        <taxon>Spirochaetia</taxon>
        <taxon>Leptospirales</taxon>
        <taxon>Leptospiraceae</taxon>
        <taxon>Leptospira</taxon>
    </lineage>
</organism>
<sequence>MNIEKFKSDNLSKYLIQKLSEEKPDWLQFLTFQKNEDGDSHFINVDLNFLSNSFKTFLLTTERDELSFFMEITTKCIKKRFILFRT</sequence>
<dbReference type="STRING" id="28182.GCA_001568325_02363"/>